<dbReference type="EMBL" id="MT141621">
    <property type="protein sequence ID" value="QJA68479.1"/>
    <property type="molecule type" value="Genomic_DNA"/>
</dbReference>
<gene>
    <name evidence="1" type="ORF">MM415A06462_0003</name>
</gene>
<organism evidence="1">
    <name type="scientific">viral metagenome</name>
    <dbReference type="NCBI Taxonomy" id="1070528"/>
    <lineage>
        <taxon>unclassified sequences</taxon>
        <taxon>metagenomes</taxon>
        <taxon>organismal metagenomes</taxon>
    </lineage>
</organism>
<accession>A0A6M3JE60</accession>
<dbReference type="AlphaFoldDB" id="A0A6M3JE60"/>
<evidence type="ECO:0000313" key="1">
    <source>
        <dbReference type="EMBL" id="QJA68479.1"/>
    </source>
</evidence>
<name>A0A6M3JE60_9ZZZZ</name>
<proteinExistence type="predicted"/>
<reference evidence="1" key="1">
    <citation type="submission" date="2020-03" db="EMBL/GenBank/DDBJ databases">
        <title>The deep terrestrial virosphere.</title>
        <authorList>
            <person name="Holmfeldt K."/>
            <person name="Nilsson E."/>
            <person name="Simone D."/>
            <person name="Lopez-Fernandez M."/>
            <person name="Wu X."/>
            <person name="de Brujin I."/>
            <person name="Lundin D."/>
            <person name="Andersson A."/>
            <person name="Bertilsson S."/>
            <person name="Dopson M."/>
        </authorList>
    </citation>
    <scope>NUCLEOTIDE SEQUENCE</scope>
    <source>
        <strain evidence="1">MM415A06462</strain>
    </source>
</reference>
<sequence length="192" mass="21921">MKKNGVKSAILKVPISSNIMSFWNDFQSYFNRDVYSVKLRKAKGCYHYHLSLKHMGLRIPVGPQLVDRLNFMRKALNERTDAMLALQQKLTIQVHENDTLRRETIPLKSKARAFNAISNLLTFISGMGPDAVEGISYVVRYAKDHGLIHDEGAKNAKQMIPKELGRTMTAEETNKYLRQKNGLTQEEQNGKL</sequence>
<protein>
    <submittedName>
        <fullName evidence="1">Uncharacterized protein</fullName>
    </submittedName>
</protein>